<evidence type="ECO:0000256" key="1">
    <source>
        <dbReference type="SAM" id="Phobius"/>
    </source>
</evidence>
<feature type="transmembrane region" description="Helical" evidence="1">
    <location>
        <begin position="43"/>
        <end position="63"/>
    </location>
</feature>
<dbReference type="GO" id="GO:0016717">
    <property type="term" value="F:oxidoreductase activity, acting on paired donors, with oxidation of a pair of donors resulting in the reduction of molecular oxygen to two molecules of water"/>
    <property type="evidence" value="ECO:0007669"/>
    <property type="project" value="TreeGrafter"/>
</dbReference>
<dbReference type="GO" id="GO:0016020">
    <property type="term" value="C:membrane"/>
    <property type="evidence" value="ECO:0007669"/>
    <property type="project" value="TreeGrafter"/>
</dbReference>
<protein>
    <submittedName>
        <fullName evidence="3">Linoleoyl-CoA desaturase</fullName>
    </submittedName>
</protein>
<accession>A0A102LH50</accession>
<comment type="caution">
    <text evidence="3">The sequence shown here is derived from an EMBL/GenBank/DDBJ whole genome shotgun (WGS) entry which is preliminary data.</text>
</comment>
<dbReference type="RefSeq" id="WP_059632246.1">
    <property type="nucleotide sequence ID" value="NZ_LOTK01000014.1"/>
</dbReference>
<dbReference type="Proteomes" id="UP000065521">
    <property type="component" value="Unassembled WGS sequence"/>
</dbReference>
<feature type="domain" description="Fatty acid desaturase" evidence="2">
    <location>
        <begin position="73"/>
        <end position="349"/>
    </location>
</feature>
<dbReference type="AlphaFoldDB" id="A0A102LH50"/>
<sequence>MDPRPATHVWPEGTPPFDAELRVASAAYLRGANDHRYADARQWLKGAVLLSAALGAGGVALTAGGPARFALGYVAFVMLFAVLAINFMHDAAHGTLIGPPRVSPAAGRRLNAWIARAVTVPLGIEPAYWRVRHIAFHHPYANIEGRDLDLEENFFLCQTPFQTRRPHHRYQHLYWPLIAALSMPYIGWIYDWSDRLGKTHVARHRPLPGVRGWLTFVGAKLAHFALMLALPVWALHGTGIGWGGVIAAYVFAQMCASCFVVGLLLGTHWADVAFYRAPDCEPLPHGWREHGLHTAVDWLPEPRWLAFWLGGLHRHATHHLFPTWHHRHCDALAALAAPIAARHGVPYRVLTYRELIAAQRRFLKQMGGAARSEPE</sequence>
<reference evidence="3 4" key="1">
    <citation type="submission" date="2015-11" db="EMBL/GenBank/DDBJ databases">
        <title>Expanding the genomic diversity of Burkholderia species for the development of highly accurate diagnostics.</title>
        <authorList>
            <person name="Sahl J."/>
            <person name="Keim P."/>
            <person name="Wagner D."/>
        </authorList>
    </citation>
    <scope>NUCLEOTIDE SEQUENCE [LARGE SCALE GENOMIC DNA]</scope>
    <source>
        <strain evidence="3 4">RF32-BP4</strain>
    </source>
</reference>
<feature type="transmembrane region" description="Helical" evidence="1">
    <location>
        <begin position="213"/>
        <end position="234"/>
    </location>
</feature>
<dbReference type="PANTHER" id="PTHR19353">
    <property type="entry name" value="FATTY ACID DESATURASE 2"/>
    <property type="match status" value="1"/>
</dbReference>
<feature type="transmembrane region" description="Helical" evidence="1">
    <location>
        <begin position="70"/>
        <end position="89"/>
    </location>
</feature>
<feature type="transmembrane region" description="Helical" evidence="1">
    <location>
        <begin position="240"/>
        <end position="266"/>
    </location>
</feature>
<evidence type="ECO:0000313" key="3">
    <source>
        <dbReference type="EMBL" id="KUZ93471.1"/>
    </source>
</evidence>
<dbReference type="Pfam" id="PF00487">
    <property type="entry name" value="FA_desaturase"/>
    <property type="match status" value="1"/>
</dbReference>
<proteinExistence type="predicted"/>
<feature type="transmembrane region" description="Helical" evidence="1">
    <location>
        <begin position="173"/>
        <end position="192"/>
    </location>
</feature>
<keyword evidence="1" id="KW-0472">Membrane</keyword>
<dbReference type="EMBL" id="LOTN01000017">
    <property type="protein sequence ID" value="KUZ93471.1"/>
    <property type="molecule type" value="Genomic_DNA"/>
</dbReference>
<keyword evidence="1" id="KW-1133">Transmembrane helix</keyword>
<dbReference type="InterPro" id="IPR005804">
    <property type="entry name" value="FA_desaturase_dom"/>
</dbReference>
<keyword evidence="1" id="KW-0812">Transmembrane</keyword>
<evidence type="ECO:0000259" key="2">
    <source>
        <dbReference type="Pfam" id="PF00487"/>
    </source>
</evidence>
<organism evidence="3 4">
    <name type="scientific">Burkholderia ubonensis</name>
    <dbReference type="NCBI Taxonomy" id="101571"/>
    <lineage>
        <taxon>Bacteria</taxon>
        <taxon>Pseudomonadati</taxon>
        <taxon>Pseudomonadota</taxon>
        <taxon>Betaproteobacteria</taxon>
        <taxon>Burkholderiales</taxon>
        <taxon>Burkholderiaceae</taxon>
        <taxon>Burkholderia</taxon>
        <taxon>Burkholderia cepacia complex</taxon>
    </lineage>
</organism>
<name>A0A102LH50_9BURK</name>
<dbReference type="InterPro" id="IPR012171">
    <property type="entry name" value="Fatty_acid_desaturase"/>
</dbReference>
<dbReference type="GO" id="GO:0008610">
    <property type="term" value="P:lipid biosynthetic process"/>
    <property type="evidence" value="ECO:0007669"/>
    <property type="project" value="UniProtKB-ARBA"/>
</dbReference>
<gene>
    <name evidence="3" type="ORF">WI38_09315</name>
</gene>
<dbReference type="PANTHER" id="PTHR19353:SF19">
    <property type="entry name" value="DELTA(5) FATTY ACID DESATURASE C-RELATED"/>
    <property type="match status" value="1"/>
</dbReference>
<evidence type="ECO:0000313" key="4">
    <source>
        <dbReference type="Proteomes" id="UP000065521"/>
    </source>
</evidence>